<keyword evidence="7 13" id="KW-0106">Calcium</keyword>
<proteinExistence type="inferred from homology"/>
<evidence type="ECO:0000256" key="14">
    <source>
        <dbReference type="PIRSR" id="PIRSR600823-5"/>
    </source>
</evidence>
<comment type="cofactor">
    <cofactor evidence="13">
        <name>Ca(2+)</name>
        <dbReference type="ChEBI" id="CHEBI:29108"/>
    </cofactor>
    <text evidence="13">Binds 2 calcium ions per subunit.</text>
</comment>
<evidence type="ECO:0000256" key="11">
    <source>
        <dbReference type="ARBA" id="ARBA00023283"/>
    </source>
</evidence>
<dbReference type="GO" id="GO:0140825">
    <property type="term" value="F:lactoperoxidase activity"/>
    <property type="evidence" value="ECO:0007669"/>
    <property type="project" value="UniProtKB-EC"/>
</dbReference>
<dbReference type="PROSITE" id="PS50873">
    <property type="entry name" value="PEROXIDASE_4"/>
    <property type="match status" value="1"/>
</dbReference>
<comment type="catalytic activity">
    <reaction evidence="1">
        <text>2 a phenolic donor + H2O2 = 2 a phenolic radical donor + 2 H2O</text>
        <dbReference type="Rhea" id="RHEA:56136"/>
        <dbReference type="ChEBI" id="CHEBI:15377"/>
        <dbReference type="ChEBI" id="CHEBI:16240"/>
        <dbReference type="ChEBI" id="CHEBI:139520"/>
        <dbReference type="ChEBI" id="CHEBI:139521"/>
        <dbReference type="EC" id="1.11.1.7"/>
    </reaction>
</comment>
<dbReference type="InterPro" id="IPR019793">
    <property type="entry name" value="Peroxidases_heam-ligand_BS"/>
</dbReference>
<evidence type="ECO:0000256" key="1">
    <source>
        <dbReference type="ARBA" id="ARBA00000189"/>
    </source>
</evidence>
<feature type="disulfide bond" evidence="14">
    <location>
        <begin position="73"/>
        <end position="102"/>
    </location>
</feature>
<evidence type="ECO:0000256" key="4">
    <source>
        <dbReference type="ARBA" id="ARBA00022559"/>
    </source>
</evidence>
<dbReference type="GO" id="GO:0006979">
    <property type="term" value="P:response to oxidative stress"/>
    <property type="evidence" value="ECO:0007669"/>
    <property type="project" value="InterPro"/>
</dbReference>
<dbReference type="AlphaFoldDB" id="A0AAQ3WHA9"/>
<dbReference type="GO" id="GO:0042744">
    <property type="term" value="P:hydrogen peroxide catabolic process"/>
    <property type="evidence" value="ECO:0007669"/>
    <property type="project" value="UniProtKB-KW"/>
</dbReference>
<dbReference type="PRINTS" id="PR00461">
    <property type="entry name" value="PLPEROXIDASE"/>
</dbReference>
<feature type="binding site" evidence="13">
    <location>
        <position position="123"/>
    </location>
    <ligand>
        <name>Ca(2+)</name>
        <dbReference type="ChEBI" id="CHEBI:29108"/>
        <label>2</label>
    </ligand>
</feature>
<accession>A0AAQ3WHA9</accession>
<gene>
    <name evidence="16" type="ORF">U9M48_011388</name>
</gene>
<evidence type="ECO:0000256" key="5">
    <source>
        <dbReference type="ARBA" id="ARBA00022617"/>
    </source>
</evidence>
<feature type="binding site" evidence="13">
    <location>
        <position position="67"/>
    </location>
    <ligand>
        <name>Ca(2+)</name>
        <dbReference type="ChEBI" id="CHEBI:29108"/>
        <label>2</label>
    </ligand>
</feature>
<dbReference type="Proteomes" id="UP001341281">
    <property type="component" value="Chromosome 03"/>
</dbReference>
<evidence type="ECO:0000256" key="6">
    <source>
        <dbReference type="ARBA" id="ARBA00022723"/>
    </source>
</evidence>
<keyword evidence="8" id="KW-0560">Oxidoreductase</keyword>
<keyword evidence="17" id="KW-1185">Reference proteome</keyword>
<dbReference type="GO" id="GO:0005576">
    <property type="term" value="C:extracellular region"/>
    <property type="evidence" value="ECO:0007669"/>
    <property type="project" value="UniProtKB-SubCell"/>
</dbReference>
<reference evidence="16 17" key="1">
    <citation type="submission" date="2024-02" db="EMBL/GenBank/DDBJ databases">
        <title>High-quality chromosome-scale genome assembly of Pensacola bahiagrass (Paspalum notatum Flugge var. saurae).</title>
        <authorList>
            <person name="Vega J.M."/>
            <person name="Podio M."/>
            <person name="Orjuela J."/>
            <person name="Siena L.A."/>
            <person name="Pessino S.C."/>
            <person name="Combes M.C."/>
            <person name="Mariac C."/>
            <person name="Albertini E."/>
            <person name="Pupilli F."/>
            <person name="Ortiz J.P.A."/>
            <person name="Leblanc O."/>
        </authorList>
    </citation>
    <scope>NUCLEOTIDE SEQUENCE [LARGE SCALE GENOMIC DNA]</scope>
    <source>
        <strain evidence="16">R1</strain>
        <tissue evidence="16">Leaf</tissue>
    </source>
</reference>
<dbReference type="Gene3D" id="1.10.420.10">
    <property type="entry name" value="Peroxidase, domain 2"/>
    <property type="match status" value="1"/>
</dbReference>
<keyword evidence="10 14" id="KW-1015">Disulfide bond</keyword>
<sequence>MDGWCGDVAYTWLYRGIHISIRIRFPGFESSGTQSTQAVKFEHQLTALFARNGLSRDDMVALSAGHTVGFAHCASFAGRARDGAGGDPAMNWSLAARVREWCPDGVDPRVAVTMDVVMPRVFDNQYFRNLQSGMGLLASDQLLYTDPRSRPTVDALARAECRPAPGGRAPGAWRPVPRRQVWGRRSVRRSLRRTSVGDSVQRRDGRRGLAPRAPAPGGIIFVIKF</sequence>
<dbReference type="PANTHER" id="PTHR31517">
    <property type="match status" value="1"/>
</dbReference>
<dbReference type="EMBL" id="CP144747">
    <property type="protein sequence ID" value="WVZ61527.1"/>
    <property type="molecule type" value="Genomic_DNA"/>
</dbReference>
<evidence type="ECO:0000256" key="3">
    <source>
        <dbReference type="ARBA" id="ARBA00006873"/>
    </source>
</evidence>
<feature type="domain" description="Plant heme peroxidase family profile" evidence="15">
    <location>
        <begin position="44"/>
        <end position="158"/>
    </location>
</feature>
<dbReference type="InterPro" id="IPR002016">
    <property type="entry name" value="Haem_peroxidase"/>
</dbReference>
<feature type="binding site" evidence="13">
    <location>
        <position position="115"/>
    </location>
    <ligand>
        <name>Ca(2+)</name>
        <dbReference type="ChEBI" id="CHEBI:29108"/>
        <label>2</label>
    </ligand>
</feature>
<dbReference type="InterPro" id="IPR010255">
    <property type="entry name" value="Haem_peroxidase_sf"/>
</dbReference>
<dbReference type="Pfam" id="PF00141">
    <property type="entry name" value="peroxidase"/>
    <property type="match status" value="1"/>
</dbReference>
<keyword evidence="6 13" id="KW-0479">Metal-binding</keyword>
<evidence type="ECO:0000256" key="8">
    <source>
        <dbReference type="ARBA" id="ARBA00023002"/>
    </source>
</evidence>
<keyword evidence="12" id="KW-0376">Hydrogen peroxide</keyword>
<keyword evidence="11" id="KW-0873">Pyrrolidone carboxylic acid</keyword>
<evidence type="ECO:0000259" key="15">
    <source>
        <dbReference type="PROSITE" id="PS50873"/>
    </source>
</evidence>
<name>A0AAQ3WHA9_PASNO</name>
<dbReference type="PRINTS" id="PR00458">
    <property type="entry name" value="PEROXIDASE"/>
</dbReference>
<evidence type="ECO:0000256" key="9">
    <source>
        <dbReference type="ARBA" id="ARBA00023004"/>
    </source>
</evidence>
<evidence type="ECO:0000313" key="17">
    <source>
        <dbReference type="Proteomes" id="UP001341281"/>
    </source>
</evidence>
<evidence type="ECO:0000256" key="12">
    <source>
        <dbReference type="ARBA" id="ARBA00023324"/>
    </source>
</evidence>
<comment type="cofactor">
    <cofactor evidence="13">
        <name>heme b</name>
        <dbReference type="ChEBI" id="CHEBI:60344"/>
    </cofactor>
    <text evidence="13">Binds 1 heme b (iron(II)-protoporphyrin IX) group per subunit.</text>
</comment>
<dbReference type="GO" id="GO:0046872">
    <property type="term" value="F:metal ion binding"/>
    <property type="evidence" value="ECO:0007669"/>
    <property type="project" value="UniProtKB-KW"/>
</dbReference>
<comment type="subcellular location">
    <subcellularLocation>
        <location evidence="2">Secreted</location>
    </subcellularLocation>
</comment>
<keyword evidence="5" id="KW-0349">Heme</keyword>
<dbReference type="PANTHER" id="PTHR31517:SF3">
    <property type="entry name" value="PEROXIDASE"/>
    <property type="match status" value="1"/>
</dbReference>
<evidence type="ECO:0000256" key="10">
    <source>
        <dbReference type="ARBA" id="ARBA00023157"/>
    </source>
</evidence>
<keyword evidence="9 13" id="KW-0408">Iron</keyword>
<feature type="binding site" description="axial binding residue" evidence="13">
    <location>
        <position position="66"/>
    </location>
    <ligand>
        <name>heme b</name>
        <dbReference type="ChEBI" id="CHEBI:60344"/>
    </ligand>
    <ligandPart>
        <name>Fe</name>
        <dbReference type="ChEBI" id="CHEBI:18248"/>
    </ligandPart>
</feature>
<evidence type="ECO:0000313" key="16">
    <source>
        <dbReference type="EMBL" id="WVZ61527.1"/>
    </source>
</evidence>
<keyword evidence="4" id="KW-0575">Peroxidase</keyword>
<organism evidence="16 17">
    <name type="scientific">Paspalum notatum var. saurae</name>
    <dbReference type="NCBI Taxonomy" id="547442"/>
    <lineage>
        <taxon>Eukaryota</taxon>
        <taxon>Viridiplantae</taxon>
        <taxon>Streptophyta</taxon>
        <taxon>Embryophyta</taxon>
        <taxon>Tracheophyta</taxon>
        <taxon>Spermatophyta</taxon>
        <taxon>Magnoliopsida</taxon>
        <taxon>Liliopsida</taxon>
        <taxon>Poales</taxon>
        <taxon>Poaceae</taxon>
        <taxon>PACMAD clade</taxon>
        <taxon>Panicoideae</taxon>
        <taxon>Andropogonodae</taxon>
        <taxon>Paspaleae</taxon>
        <taxon>Paspalinae</taxon>
        <taxon>Paspalum</taxon>
    </lineage>
</organism>
<protein>
    <recommendedName>
        <fullName evidence="15">Plant heme peroxidase family profile domain-containing protein</fullName>
    </recommendedName>
</protein>
<evidence type="ECO:0000256" key="2">
    <source>
        <dbReference type="ARBA" id="ARBA00004613"/>
    </source>
</evidence>
<dbReference type="FunFam" id="1.10.420.10:FF:000001">
    <property type="entry name" value="Peroxidase"/>
    <property type="match status" value="1"/>
</dbReference>
<evidence type="ECO:0000256" key="7">
    <source>
        <dbReference type="ARBA" id="ARBA00022837"/>
    </source>
</evidence>
<comment type="similarity">
    <text evidence="3">Belongs to the peroxidase family. Ascorbate peroxidase subfamily.</text>
</comment>
<dbReference type="InterPro" id="IPR000823">
    <property type="entry name" value="Peroxidase_pln"/>
</dbReference>
<evidence type="ECO:0000256" key="13">
    <source>
        <dbReference type="PIRSR" id="PIRSR600823-3"/>
    </source>
</evidence>
<dbReference type="GO" id="GO:0020037">
    <property type="term" value="F:heme binding"/>
    <property type="evidence" value="ECO:0007669"/>
    <property type="project" value="InterPro"/>
</dbReference>
<dbReference type="PROSITE" id="PS00435">
    <property type="entry name" value="PEROXIDASE_1"/>
    <property type="match status" value="1"/>
</dbReference>
<dbReference type="SUPFAM" id="SSF48113">
    <property type="entry name" value="Heme-dependent peroxidases"/>
    <property type="match status" value="1"/>
</dbReference>